<reference evidence="2" key="1">
    <citation type="submission" date="2020-03" db="EMBL/GenBank/DDBJ databases">
        <title>Ferranicluibacter endophyticum gen. nov., sp. nov., a new genus isolated from Rubus ulmifolius Schott. stem.</title>
        <authorList>
            <person name="Roca-Couso R."/>
            <person name="Flores-Felix J.D."/>
            <person name="Igual J.M."/>
            <person name="Rivas R."/>
        </authorList>
    </citation>
    <scope>NUCLEOTIDE SEQUENCE</scope>
    <source>
        <strain evidence="2">CRRU44</strain>
    </source>
</reference>
<dbReference type="Pfam" id="PF00117">
    <property type="entry name" value="GATase"/>
    <property type="match status" value="1"/>
</dbReference>
<dbReference type="InterPro" id="IPR044992">
    <property type="entry name" value="ChyE-like"/>
</dbReference>
<dbReference type="GO" id="GO:0005829">
    <property type="term" value="C:cytosol"/>
    <property type="evidence" value="ECO:0007669"/>
    <property type="project" value="TreeGrafter"/>
</dbReference>
<keyword evidence="2" id="KW-0315">Glutamine amidotransferase</keyword>
<keyword evidence="3" id="KW-1185">Reference proteome</keyword>
<evidence type="ECO:0000313" key="2">
    <source>
        <dbReference type="EMBL" id="NHT74702.1"/>
    </source>
</evidence>
<protein>
    <submittedName>
        <fullName evidence="2">Type 1 glutamine amidotransferase</fullName>
    </submittedName>
</protein>
<evidence type="ECO:0000259" key="1">
    <source>
        <dbReference type="Pfam" id="PF00117"/>
    </source>
</evidence>
<dbReference type="CDD" id="cd01741">
    <property type="entry name" value="GATase1_1"/>
    <property type="match status" value="1"/>
</dbReference>
<dbReference type="AlphaFoldDB" id="A0AA44CB63"/>
<dbReference type="SUPFAM" id="SSF52317">
    <property type="entry name" value="Class I glutamine amidotransferase-like"/>
    <property type="match status" value="1"/>
</dbReference>
<dbReference type="EMBL" id="JAANCM010000001">
    <property type="protein sequence ID" value="NHT74702.1"/>
    <property type="molecule type" value="Genomic_DNA"/>
</dbReference>
<dbReference type="PANTHER" id="PTHR42695">
    <property type="entry name" value="GLUTAMINE AMIDOTRANSFERASE YLR126C-RELATED"/>
    <property type="match status" value="1"/>
</dbReference>
<dbReference type="RefSeq" id="WP_167126685.1">
    <property type="nucleotide sequence ID" value="NZ_JAANCM010000001.1"/>
</dbReference>
<dbReference type="Gene3D" id="3.40.50.880">
    <property type="match status" value="1"/>
</dbReference>
<comment type="caution">
    <text evidence="2">The sequence shown here is derived from an EMBL/GenBank/DDBJ whole genome shotgun (WGS) entry which is preliminary data.</text>
</comment>
<dbReference type="PROSITE" id="PS51273">
    <property type="entry name" value="GATASE_TYPE_1"/>
    <property type="match status" value="1"/>
</dbReference>
<name>A0AA44CB63_9HYPH</name>
<sequence>MHVLVVENMPHSDLGLVGIALAEAGARLDIRKAYAGDALPAEPEPYDALVVLGGEQSARDDALHPYLPTLCHLMRRFTEMDRAVLGICLGSQLLARAHGGDNRLGVAHEFGWREIGLTAAGQADPVLSAAGARFPAFQWHSDTFTLPPAAEVLAGNDAVPLQAFRIGRASYGMQFHFEAGTAVIARWKEIYKDQIDRIDPDWLSRSADLEAQHGTASDTAGLALARAWVHRIVVAQDGAAARVDAA</sequence>
<dbReference type="InterPro" id="IPR017926">
    <property type="entry name" value="GATASE"/>
</dbReference>
<organism evidence="2 3">
    <name type="scientific">Ferranicluibacter rubi</name>
    <dbReference type="NCBI Taxonomy" id="2715133"/>
    <lineage>
        <taxon>Bacteria</taxon>
        <taxon>Pseudomonadati</taxon>
        <taxon>Pseudomonadota</taxon>
        <taxon>Alphaproteobacteria</taxon>
        <taxon>Hyphomicrobiales</taxon>
        <taxon>Rhizobiaceae</taxon>
        <taxon>Ferranicluibacter</taxon>
    </lineage>
</organism>
<dbReference type="Proteomes" id="UP001155840">
    <property type="component" value="Unassembled WGS sequence"/>
</dbReference>
<feature type="domain" description="Glutamine amidotransferase" evidence="1">
    <location>
        <begin position="21"/>
        <end position="179"/>
    </location>
</feature>
<dbReference type="PANTHER" id="PTHR42695:SF5">
    <property type="entry name" value="GLUTAMINE AMIDOTRANSFERASE YLR126C-RELATED"/>
    <property type="match status" value="1"/>
</dbReference>
<proteinExistence type="predicted"/>
<accession>A0AA44CB63</accession>
<dbReference type="InterPro" id="IPR029062">
    <property type="entry name" value="Class_I_gatase-like"/>
</dbReference>
<evidence type="ECO:0000313" key="3">
    <source>
        <dbReference type="Proteomes" id="UP001155840"/>
    </source>
</evidence>
<gene>
    <name evidence="2" type="ORF">G8E10_02925</name>
</gene>